<sequence>MNNAPQSCQTFGWANRWESFLDTHRDWWERISSPHQVVYSLTRMALNPPKSFSG</sequence>
<reference evidence="1 2" key="1">
    <citation type="submission" date="2019-02" db="EMBL/GenBank/DDBJ databases">
        <title>Deep-cultivation of Planctomycetes and their phenomic and genomic characterization uncovers novel biology.</title>
        <authorList>
            <person name="Wiegand S."/>
            <person name="Jogler M."/>
            <person name="Boedeker C."/>
            <person name="Pinto D."/>
            <person name="Vollmers J."/>
            <person name="Rivas-Marin E."/>
            <person name="Kohn T."/>
            <person name="Peeters S.H."/>
            <person name="Heuer A."/>
            <person name="Rast P."/>
            <person name="Oberbeckmann S."/>
            <person name="Bunk B."/>
            <person name="Jeske O."/>
            <person name="Meyerdierks A."/>
            <person name="Storesund J.E."/>
            <person name="Kallscheuer N."/>
            <person name="Luecker S."/>
            <person name="Lage O.M."/>
            <person name="Pohl T."/>
            <person name="Merkel B.J."/>
            <person name="Hornburger P."/>
            <person name="Mueller R.-W."/>
            <person name="Bruemmer F."/>
            <person name="Labrenz M."/>
            <person name="Spormann A.M."/>
            <person name="Op den Camp H."/>
            <person name="Overmann J."/>
            <person name="Amann R."/>
            <person name="Jetten M.S.M."/>
            <person name="Mascher T."/>
            <person name="Medema M.H."/>
            <person name="Devos D.P."/>
            <person name="Kaster A.-K."/>
            <person name="Ovreas L."/>
            <person name="Rohde M."/>
            <person name="Galperin M.Y."/>
            <person name="Jogler C."/>
        </authorList>
    </citation>
    <scope>NUCLEOTIDE SEQUENCE [LARGE SCALE GENOMIC DNA]</scope>
    <source>
        <strain evidence="1 2">Pla85_3_4</strain>
    </source>
</reference>
<name>A0A518E3U9_9BACT</name>
<keyword evidence="2" id="KW-1185">Reference proteome</keyword>
<proteinExistence type="predicted"/>
<dbReference type="AlphaFoldDB" id="A0A518E3U9"/>
<dbReference type="Proteomes" id="UP000317648">
    <property type="component" value="Chromosome"/>
</dbReference>
<accession>A0A518E3U9</accession>
<protein>
    <submittedName>
        <fullName evidence="1">Uncharacterized protein</fullName>
    </submittedName>
</protein>
<dbReference type="EMBL" id="CP036433">
    <property type="protein sequence ID" value="QDU98767.1"/>
    <property type="molecule type" value="Genomic_DNA"/>
</dbReference>
<organism evidence="1 2">
    <name type="scientific">Lignipirellula cremea</name>
    <dbReference type="NCBI Taxonomy" id="2528010"/>
    <lineage>
        <taxon>Bacteria</taxon>
        <taxon>Pseudomonadati</taxon>
        <taxon>Planctomycetota</taxon>
        <taxon>Planctomycetia</taxon>
        <taxon>Pirellulales</taxon>
        <taxon>Pirellulaceae</taxon>
        <taxon>Lignipirellula</taxon>
    </lineage>
</organism>
<gene>
    <name evidence="1" type="ORF">Pla8534_66410</name>
</gene>
<evidence type="ECO:0000313" key="2">
    <source>
        <dbReference type="Proteomes" id="UP000317648"/>
    </source>
</evidence>
<evidence type="ECO:0000313" key="1">
    <source>
        <dbReference type="EMBL" id="QDU98767.1"/>
    </source>
</evidence>
<dbReference type="KEGG" id="lcre:Pla8534_66410"/>